<dbReference type="VEuPathDB" id="FungiDB:I303_01551"/>
<evidence type="ECO:0000313" key="2">
    <source>
        <dbReference type="EMBL" id="WWC59747.1"/>
    </source>
</evidence>
<reference evidence="2" key="2">
    <citation type="submission" date="2013-07" db="EMBL/GenBank/DDBJ databases">
        <authorList>
            <consortium name="The Broad Institute Genome Sequencing Platform"/>
            <person name="Cuomo C."/>
            <person name="Litvintseva A."/>
            <person name="Chen Y."/>
            <person name="Heitman J."/>
            <person name="Sun S."/>
            <person name="Springer D."/>
            <person name="Dromer F."/>
            <person name="Young S.K."/>
            <person name="Zeng Q."/>
            <person name="Gargeya S."/>
            <person name="Fitzgerald M."/>
            <person name="Abouelleil A."/>
            <person name="Alvarado L."/>
            <person name="Berlin A.M."/>
            <person name="Chapman S.B."/>
            <person name="Dewar J."/>
            <person name="Goldberg J."/>
            <person name="Griggs A."/>
            <person name="Gujja S."/>
            <person name="Hansen M."/>
            <person name="Howarth C."/>
            <person name="Imamovic A."/>
            <person name="Larimer J."/>
            <person name="McCowan C."/>
            <person name="Murphy C."/>
            <person name="Pearson M."/>
            <person name="Priest M."/>
            <person name="Roberts A."/>
            <person name="Saif S."/>
            <person name="Shea T."/>
            <person name="Sykes S."/>
            <person name="Wortman J."/>
            <person name="Nusbaum C."/>
            <person name="Birren B."/>
        </authorList>
    </citation>
    <scope>NUCLEOTIDE SEQUENCE</scope>
    <source>
        <strain evidence="2">CBS 10117</strain>
    </source>
</reference>
<keyword evidence="3" id="KW-1185">Reference proteome</keyword>
<dbReference type="KEGG" id="kdj:28965250"/>
<dbReference type="EMBL" id="KI894028">
    <property type="protein sequence ID" value="OBR87349.1"/>
    <property type="molecule type" value="Genomic_DNA"/>
</dbReference>
<reference evidence="1" key="1">
    <citation type="submission" date="2013-07" db="EMBL/GenBank/DDBJ databases">
        <title>The Genome Sequence of Cryptococcus dejecticola CBS10117.</title>
        <authorList>
            <consortium name="The Broad Institute Genome Sequencing Platform"/>
            <person name="Cuomo C."/>
            <person name="Litvintseva A."/>
            <person name="Chen Y."/>
            <person name="Heitman J."/>
            <person name="Sun S."/>
            <person name="Springer D."/>
            <person name="Dromer F."/>
            <person name="Young S.K."/>
            <person name="Zeng Q."/>
            <person name="Gargeya S."/>
            <person name="Fitzgerald M."/>
            <person name="Abouelleil A."/>
            <person name="Alvarado L."/>
            <person name="Berlin A.M."/>
            <person name="Chapman S.B."/>
            <person name="Dewar J."/>
            <person name="Goldberg J."/>
            <person name="Griggs A."/>
            <person name="Gujja S."/>
            <person name="Hansen M."/>
            <person name="Howarth C."/>
            <person name="Imamovic A."/>
            <person name="Larimer J."/>
            <person name="McCowan C."/>
            <person name="Murphy C."/>
            <person name="Pearson M."/>
            <person name="Priest M."/>
            <person name="Roberts A."/>
            <person name="Saif S."/>
            <person name="Shea T."/>
            <person name="Sykes S."/>
            <person name="Wortman J."/>
            <person name="Nusbaum C."/>
            <person name="Birren B."/>
        </authorList>
    </citation>
    <scope>NUCLEOTIDE SEQUENCE [LARGE SCALE GENOMIC DNA]</scope>
    <source>
        <strain evidence="1">CBS 10117</strain>
    </source>
</reference>
<organism evidence="1">
    <name type="scientific">Kwoniella dejecticola CBS 10117</name>
    <dbReference type="NCBI Taxonomy" id="1296121"/>
    <lineage>
        <taxon>Eukaryota</taxon>
        <taxon>Fungi</taxon>
        <taxon>Dikarya</taxon>
        <taxon>Basidiomycota</taxon>
        <taxon>Agaricomycotina</taxon>
        <taxon>Tremellomycetes</taxon>
        <taxon>Tremellales</taxon>
        <taxon>Cryptococcaceae</taxon>
        <taxon>Kwoniella</taxon>
    </lineage>
</organism>
<reference evidence="2" key="3">
    <citation type="submission" date="2024-02" db="EMBL/GenBank/DDBJ databases">
        <title>Comparative genomics of Cryptococcus and Kwoniella reveals pathogenesis evolution and contrasting modes of karyotype evolution via chromosome fusion or intercentromeric recombination.</title>
        <authorList>
            <person name="Coelho M.A."/>
            <person name="David-Palma M."/>
            <person name="Shea T."/>
            <person name="Bowers K."/>
            <person name="McGinley-Smith S."/>
            <person name="Mohammad A.W."/>
            <person name="Gnirke A."/>
            <person name="Yurkov A.M."/>
            <person name="Nowrousian M."/>
            <person name="Sun S."/>
            <person name="Cuomo C.A."/>
            <person name="Heitman J."/>
        </authorList>
    </citation>
    <scope>NUCLEOTIDE SEQUENCE</scope>
    <source>
        <strain evidence="2">CBS 10117</strain>
    </source>
</reference>
<protein>
    <submittedName>
        <fullName evidence="1">Uncharacterized protein</fullName>
    </submittedName>
</protein>
<dbReference type="Proteomes" id="UP000078595">
    <property type="component" value="Chromosome 2"/>
</dbReference>
<dbReference type="GeneID" id="28965250"/>
<gene>
    <name evidence="1" type="ORF">I303_01551</name>
    <name evidence="2" type="ORF">I303_102309</name>
</gene>
<name>A0A1A6ABC1_9TREE</name>
<proteinExistence type="predicted"/>
<dbReference type="AlphaFoldDB" id="A0A1A6ABC1"/>
<dbReference type="EMBL" id="CP144531">
    <property type="protein sequence ID" value="WWC59747.1"/>
    <property type="molecule type" value="Genomic_DNA"/>
</dbReference>
<evidence type="ECO:0000313" key="1">
    <source>
        <dbReference type="EMBL" id="OBR87349.1"/>
    </source>
</evidence>
<sequence length="146" mass="16299">MPSTSLESALDDLTSITGGNQSEINYAYYKLHSAASRLFATEDKSLTSPDTLGGWQNDQLSSDFVIKVNNLSDEITRLATDMEGAGSSTRWLSKKGADHYLNSIAREFEKNKKEFDKLFTNVLAYSTWSEELTRWGLTILTCQNSP</sequence>
<evidence type="ECO:0000313" key="3">
    <source>
        <dbReference type="Proteomes" id="UP000078595"/>
    </source>
</evidence>
<dbReference type="RefSeq" id="XP_018265191.1">
    <property type="nucleotide sequence ID" value="XM_018404910.1"/>
</dbReference>
<accession>A0A1A6ABC1</accession>